<feature type="transmembrane region" description="Helical" evidence="1">
    <location>
        <begin position="304"/>
        <end position="333"/>
    </location>
</feature>
<evidence type="ECO:0000313" key="3">
    <source>
        <dbReference type="Proteomes" id="UP000183245"/>
    </source>
</evidence>
<protein>
    <recommendedName>
        <fullName evidence="4">Thioredoxin domain-containing protein</fullName>
    </recommendedName>
</protein>
<name>A0A1J5J3T8_9BACT</name>
<dbReference type="STRING" id="1817892.AUK40_01895"/>
<feature type="transmembrane region" description="Helical" evidence="1">
    <location>
        <begin position="217"/>
        <end position="236"/>
    </location>
</feature>
<feature type="transmembrane region" description="Helical" evidence="1">
    <location>
        <begin position="242"/>
        <end position="268"/>
    </location>
</feature>
<feature type="transmembrane region" description="Helical" evidence="1">
    <location>
        <begin position="345"/>
        <end position="373"/>
    </location>
</feature>
<feature type="transmembrane region" description="Helical" evidence="1">
    <location>
        <begin position="385"/>
        <end position="403"/>
    </location>
</feature>
<dbReference type="InterPro" id="IPR036249">
    <property type="entry name" value="Thioredoxin-like_sf"/>
</dbReference>
<dbReference type="Gene3D" id="3.40.30.10">
    <property type="entry name" value="Glutaredoxin"/>
    <property type="match status" value="1"/>
</dbReference>
<reference evidence="2 3" key="1">
    <citation type="journal article" date="2016" name="Environ. Microbiol.">
        <title>Genomic resolution of a cold subsurface aquifer community provides metabolic insights for novel microbes adapted to high CO concentrations.</title>
        <authorList>
            <person name="Probst A.J."/>
            <person name="Castelle C.J."/>
            <person name="Singh A."/>
            <person name="Brown C.T."/>
            <person name="Anantharaman K."/>
            <person name="Sharon I."/>
            <person name="Hug L.A."/>
            <person name="Burstein D."/>
            <person name="Emerson J.B."/>
            <person name="Thomas B.C."/>
            <person name="Banfield J.F."/>
        </authorList>
    </citation>
    <scope>NUCLEOTIDE SEQUENCE [LARGE SCALE GENOMIC DNA]</scope>
    <source>
        <strain evidence="2">CG2_30_54_11</strain>
    </source>
</reference>
<keyword evidence="1" id="KW-0812">Transmembrane</keyword>
<keyword evidence="1" id="KW-0472">Membrane</keyword>
<dbReference type="AlphaFoldDB" id="A0A1J5J3T8"/>
<dbReference type="EMBL" id="MNZT01000036">
    <property type="protein sequence ID" value="OIP98168.1"/>
    <property type="molecule type" value="Genomic_DNA"/>
</dbReference>
<evidence type="ECO:0000313" key="2">
    <source>
        <dbReference type="EMBL" id="OIP98168.1"/>
    </source>
</evidence>
<evidence type="ECO:0000256" key="1">
    <source>
        <dbReference type="SAM" id="Phobius"/>
    </source>
</evidence>
<gene>
    <name evidence="2" type="ORF">AUK40_01895</name>
</gene>
<feature type="transmembrane region" description="Helical" evidence="1">
    <location>
        <begin position="180"/>
        <end position="210"/>
    </location>
</feature>
<comment type="caution">
    <text evidence="2">The sequence shown here is derived from an EMBL/GenBank/DDBJ whole genome shotgun (WGS) entry which is preliminary data.</text>
</comment>
<evidence type="ECO:0008006" key="4">
    <source>
        <dbReference type="Google" id="ProtNLM"/>
    </source>
</evidence>
<proteinExistence type="predicted"/>
<accession>A0A1J5J3T8</accession>
<sequence>MFQTLNPYVPGKWLLGTLSLFLFFVGISSARPVYAREDRTVDLYLFWGDGCPHCADEEEFLATLKEQIPELVVHPYEVWNSQENTALMEQFATAYEYEVRGVPVTIIGSFPPISGFGTAQSTGQTIRGQVLTCVESSCIDPMAKVRGEISTPVSAPLEQTEDGTGTLPLLGGVDTRTMGIVAFTVLVGILDGFNACAMWALFFLLSLLVYSGSRRRIFLIGGTFIFVSGAMYYLFIAGWMNFFLFAGSVRAIQIATGILAIVFGLVAVKDFFWFGRWFSFVIPKESKIGIIKEMNILTRGTSGVIAAMAGAAALAIGVNVVELVCSLGLPAVYTATLTSYHFPPIINYALLGVYVLFYMIDDILIFTLVVLTMSSRTFTEKYGRWSKLVSGTVILLLGLAMLLKPSLFTF</sequence>
<dbReference type="Proteomes" id="UP000183245">
    <property type="component" value="Unassembled WGS sequence"/>
</dbReference>
<dbReference type="SUPFAM" id="SSF52833">
    <property type="entry name" value="Thioredoxin-like"/>
    <property type="match status" value="1"/>
</dbReference>
<keyword evidence="1" id="KW-1133">Transmembrane helix</keyword>
<organism evidence="2 3">
    <name type="scientific">Candidatus Wirthbacteria bacterium CG2_30_54_11</name>
    <dbReference type="NCBI Taxonomy" id="1817892"/>
    <lineage>
        <taxon>Bacteria</taxon>
        <taxon>Candidatus Wirthbacteria</taxon>
    </lineage>
</organism>